<name>A0ABX5SL24_9LACO</name>
<dbReference type="Proteomes" id="UP000295756">
    <property type="component" value="Chromosome"/>
</dbReference>
<evidence type="ECO:0000259" key="3">
    <source>
        <dbReference type="Pfam" id="PF02517"/>
    </source>
</evidence>
<dbReference type="Pfam" id="PF02517">
    <property type="entry name" value="Rce1-like"/>
    <property type="match status" value="1"/>
</dbReference>
<feature type="transmembrane region" description="Helical" evidence="2">
    <location>
        <begin position="223"/>
        <end position="244"/>
    </location>
</feature>
<evidence type="ECO:0000313" key="4">
    <source>
        <dbReference type="EMBL" id="QBR47198.1"/>
    </source>
</evidence>
<proteinExistence type="inferred from homology"/>
<keyword evidence="2" id="KW-0812">Transmembrane</keyword>
<keyword evidence="4" id="KW-0482">Metalloprotease</keyword>
<feature type="domain" description="CAAX prenyl protease 2/Lysostaphin resistance protein A-like" evidence="3">
    <location>
        <begin position="137"/>
        <end position="230"/>
    </location>
</feature>
<dbReference type="PANTHER" id="PTHR36435:SF1">
    <property type="entry name" value="CAAX AMINO TERMINAL PROTEASE FAMILY PROTEIN"/>
    <property type="match status" value="1"/>
</dbReference>
<protein>
    <submittedName>
        <fullName evidence="4">CPBP family intramembrane metalloprotease</fullName>
    </submittedName>
</protein>
<keyword evidence="4" id="KW-0378">Hydrolase</keyword>
<keyword evidence="2" id="KW-0472">Membrane</keyword>
<evidence type="ECO:0000256" key="1">
    <source>
        <dbReference type="ARBA" id="ARBA00009067"/>
    </source>
</evidence>
<feature type="transmembrane region" description="Helical" evidence="2">
    <location>
        <begin position="47"/>
        <end position="68"/>
    </location>
</feature>
<feature type="transmembrane region" description="Helical" evidence="2">
    <location>
        <begin position="130"/>
        <end position="149"/>
    </location>
</feature>
<evidence type="ECO:0000313" key="5">
    <source>
        <dbReference type="Proteomes" id="UP000295756"/>
    </source>
</evidence>
<dbReference type="RefSeq" id="WP_013974938.1">
    <property type="nucleotide sequence ID" value="NZ_CP037939.1"/>
</dbReference>
<keyword evidence="4" id="KW-0645">Protease</keyword>
<dbReference type="GO" id="GO:0008237">
    <property type="term" value="F:metallopeptidase activity"/>
    <property type="evidence" value="ECO:0007669"/>
    <property type="project" value="UniProtKB-KW"/>
</dbReference>
<sequence>MLKLTQAPTPKQLWRRILNFIIIVLLVIVTPGFLGIASIQQNAWLQLFWALMMFLAYAAIGYYAFRLLKATTPGKIFHKPNIRNWQHMWYIIGIFVVMIVMEMLISALRIKFTGVTTTENQTAIQNLTSNLNVTMGAMIIYGVVLAPIVEEIIFRGLVIHYFFRQSWWWASIILSGLLFAFPHMETVPTNLADTLSYLIYTVMGMVMAYVYKKTGNLQDSIAIHFINNAITMLPLLVIAIVKALN</sequence>
<reference evidence="4 5" key="1">
    <citation type="submission" date="2019-03" db="EMBL/GenBank/DDBJ databases">
        <title>Complete Genome Sequence of Leuconostoc kimchii strain NKJ218 Isolated from Homemade Kimchi.</title>
        <authorList>
            <person name="Jung J.Y."/>
            <person name="Jin H.M."/>
            <person name="Jung J.-W."/>
            <person name="Lee S.-Y."/>
            <person name="Ryu B.-G."/>
            <person name="Han S.-S."/>
            <person name="Kang H.K."/>
            <person name="Choi H.W."/>
            <person name="Chung E.J."/>
            <person name="Choi K.-M."/>
        </authorList>
    </citation>
    <scope>NUCLEOTIDE SEQUENCE [LARGE SCALE GENOMIC DNA]</scope>
    <source>
        <strain evidence="4 5">NKJ218</strain>
    </source>
</reference>
<organism evidence="4 5">
    <name type="scientific">Leuconostoc kimchii</name>
    <dbReference type="NCBI Taxonomy" id="136609"/>
    <lineage>
        <taxon>Bacteria</taxon>
        <taxon>Bacillati</taxon>
        <taxon>Bacillota</taxon>
        <taxon>Bacilli</taxon>
        <taxon>Lactobacillales</taxon>
        <taxon>Lactobacillaceae</taxon>
        <taxon>Leuconostoc</taxon>
    </lineage>
</organism>
<accession>A0ABX5SL24</accession>
<feature type="transmembrane region" description="Helical" evidence="2">
    <location>
        <begin position="89"/>
        <end position="110"/>
    </location>
</feature>
<dbReference type="PANTHER" id="PTHR36435">
    <property type="entry name" value="SLR1288 PROTEIN"/>
    <property type="match status" value="1"/>
</dbReference>
<keyword evidence="5" id="KW-1185">Reference proteome</keyword>
<comment type="similarity">
    <text evidence="1">Belongs to the UPF0177 family.</text>
</comment>
<dbReference type="EMBL" id="CP037939">
    <property type="protein sequence ID" value="QBR47198.1"/>
    <property type="molecule type" value="Genomic_DNA"/>
</dbReference>
<evidence type="ECO:0000256" key="2">
    <source>
        <dbReference type="SAM" id="Phobius"/>
    </source>
</evidence>
<feature type="transmembrane region" description="Helical" evidence="2">
    <location>
        <begin position="194"/>
        <end position="211"/>
    </location>
</feature>
<dbReference type="InterPro" id="IPR052710">
    <property type="entry name" value="CAAX_protease"/>
</dbReference>
<feature type="transmembrane region" description="Helical" evidence="2">
    <location>
        <begin position="161"/>
        <end position="182"/>
    </location>
</feature>
<gene>
    <name evidence="4" type="ORF">EW139_03325</name>
</gene>
<feature type="transmembrane region" description="Helical" evidence="2">
    <location>
        <begin position="20"/>
        <end position="41"/>
    </location>
</feature>
<dbReference type="InterPro" id="IPR003675">
    <property type="entry name" value="Rce1/LyrA-like_dom"/>
</dbReference>
<keyword evidence="2" id="KW-1133">Transmembrane helix</keyword>